<name>A0A0E9XLR9_ANGAN</name>
<dbReference type="EMBL" id="GBXM01005822">
    <property type="protein sequence ID" value="JAI02756.1"/>
    <property type="molecule type" value="Transcribed_RNA"/>
</dbReference>
<keyword evidence="1" id="KW-0732">Signal</keyword>
<reference evidence="2" key="1">
    <citation type="submission" date="2014-11" db="EMBL/GenBank/DDBJ databases">
        <authorList>
            <person name="Amaro Gonzalez C."/>
        </authorList>
    </citation>
    <scope>NUCLEOTIDE SEQUENCE</scope>
</reference>
<evidence type="ECO:0000313" key="2">
    <source>
        <dbReference type="EMBL" id="JAI02756.1"/>
    </source>
</evidence>
<accession>A0A0E9XLR9</accession>
<protein>
    <submittedName>
        <fullName evidence="2">Uncharacterized protein</fullName>
    </submittedName>
</protein>
<organism evidence="2">
    <name type="scientific">Anguilla anguilla</name>
    <name type="common">European freshwater eel</name>
    <name type="synonym">Muraena anguilla</name>
    <dbReference type="NCBI Taxonomy" id="7936"/>
    <lineage>
        <taxon>Eukaryota</taxon>
        <taxon>Metazoa</taxon>
        <taxon>Chordata</taxon>
        <taxon>Craniata</taxon>
        <taxon>Vertebrata</taxon>
        <taxon>Euteleostomi</taxon>
        <taxon>Actinopterygii</taxon>
        <taxon>Neopterygii</taxon>
        <taxon>Teleostei</taxon>
        <taxon>Anguilliformes</taxon>
        <taxon>Anguillidae</taxon>
        <taxon>Anguilla</taxon>
    </lineage>
</organism>
<feature type="chain" id="PRO_5002435091" evidence="1">
    <location>
        <begin position="19"/>
        <end position="47"/>
    </location>
</feature>
<sequence length="47" mass="4928">MCVCVCVCVSVLSVGVVSESNQEDGLHLCSHWGSFFSPPFEGLLPAG</sequence>
<reference evidence="2" key="2">
    <citation type="journal article" date="2015" name="Fish Shellfish Immunol.">
        <title>Early steps in the European eel (Anguilla anguilla)-Vibrio vulnificus interaction in the gills: Role of the RtxA13 toxin.</title>
        <authorList>
            <person name="Callol A."/>
            <person name="Pajuelo D."/>
            <person name="Ebbesson L."/>
            <person name="Teles M."/>
            <person name="MacKenzie S."/>
            <person name="Amaro C."/>
        </authorList>
    </citation>
    <scope>NUCLEOTIDE SEQUENCE</scope>
</reference>
<proteinExistence type="predicted"/>
<evidence type="ECO:0000256" key="1">
    <source>
        <dbReference type="SAM" id="SignalP"/>
    </source>
</evidence>
<dbReference type="AlphaFoldDB" id="A0A0E9XLR9"/>
<feature type="signal peptide" evidence="1">
    <location>
        <begin position="1"/>
        <end position="18"/>
    </location>
</feature>